<proteinExistence type="predicted"/>
<reference evidence="2" key="1">
    <citation type="submission" date="2020-12" db="EMBL/GenBank/DDBJ databases">
        <title>Metabolic potential, ecology and presence of endohyphal bacteria is reflected in genomic diversity of Mucoromycotina.</title>
        <authorList>
            <person name="Muszewska A."/>
            <person name="Okrasinska A."/>
            <person name="Steczkiewicz K."/>
            <person name="Drgas O."/>
            <person name="Orlowska M."/>
            <person name="Perlinska-Lenart U."/>
            <person name="Aleksandrzak-Piekarczyk T."/>
            <person name="Szatraj K."/>
            <person name="Zielenkiewicz U."/>
            <person name="Pilsyk S."/>
            <person name="Malc E."/>
            <person name="Mieczkowski P."/>
            <person name="Kruszewska J.S."/>
            <person name="Biernat P."/>
            <person name="Pawlowska J."/>
        </authorList>
    </citation>
    <scope>NUCLEOTIDE SEQUENCE</scope>
    <source>
        <strain evidence="2">WA0000017839</strain>
    </source>
</reference>
<dbReference type="Proteomes" id="UP000603453">
    <property type="component" value="Unassembled WGS sequence"/>
</dbReference>
<keyword evidence="3" id="KW-1185">Reference proteome</keyword>
<name>A0A8H7V2D0_9FUNG</name>
<accession>A0A8H7V2D0</accession>
<dbReference type="InterPro" id="IPR052907">
    <property type="entry name" value="Beta-lactamase/esterase"/>
</dbReference>
<dbReference type="InterPro" id="IPR001466">
    <property type="entry name" value="Beta-lactam-related"/>
</dbReference>
<dbReference type="OrthoDB" id="5946976at2759"/>
<evidence type="ECO:0000313" key="2">
    <source>
        <dbReference type="EMBL" id="KAG2204650.1"/>
    </source>
</evidence>
<organism evidence="2 3">
    <name type="scientific">Mucor saturninus</name>
    <dbReference type="NCBI Taxonomy" id="64648"/>
    <lineage>
        <taxon>Eukaryota</taxon>
        <taxon>Fungi</taxon>
        <taxon>Fungi incertae sedis</taxon>
        <taxon>Mucoromycota</taxon>
        <taxon>Mucoromycotina</taxon>
        <taxon>Mucoromycetes</taxon>
        <taxon>Mucorales</taxon>
        <taxon>Mucorineae</taxon>
        <taxon>Mucoraceae</taxon>
        <taxon>Mucor</taxon>
    </lineage>
</organism>
<evidence type="ECO:0000313" key="3">
    <source>
        <dbReference type="Proteomes" id="UP000603453"/>
    </source>
</evidence>
<dbReference type="Gene3D" id="3.40.710.10">
    <property type="entry name" value="DD-peptidase/beta-lactamase superfamily"/>
    <property type="match status" value="1"/>
</dbReference>
<dbReference type="AlphaFoldDB" id="A0A8H7V2D0"/>
<dbReference type="EMBL" id="JAEPRD010000042">
    <property type="protein sequence ID" value="KAG2204650.1"/>
    <property type="molecule type" value="Genomic_DNA"/>
</dbReference>
<dbReference type="InterPro" id="IPR012338">
    <property type="entry name" value="Beta-lactam/transpept-like"/>
</dbReference>
<evidence type="ECO:0000259" key="1">
    <source>
        <dbReference type="Pfam" id="PF00144"/>
    </source>
</evidence>
<sequence>MSFLGKKVGLIVPLVSIIAYNVLIKAPYASFSCSLLHIGCPSHIPIHGFVNDEYKEVHNIFVNNFKQGLDIGASISAYVDGKQVLSLQGGWQDRDKQIEYTNETLQMVYSCTKGLDAIIIAQLVEQGLLSYDQRISTYWPEFAQGNKENVTLEDLMRHKSGLACLDYPLSYYNASDLDRLADVLAKQPHNFGGKPVHAYHAITQGWVQNEIIRRVDPQHRTIDDFAREFMEKWGSEWYLKPYATEGLDKSRIAPFYPIPKYQQYARLIAAILNPFKDSSFAFGLFNKNSLVYRSLINPQIEQNTDIQKINPKHRSIEGPSYSGHTNADSMAKLAAMLANRGKAIVQGEPDLFTTDTTFEEATRDMGDYEKDAIFPSDVINNLRGGLMIFPNDYLNIPDSDKDAEFIGGIGASGAFFVFNEKYNIGFAYVTNGFYAQGKPDERSLTVIRAILKKVKELKGLS</sequence>
<comment type="caution">
    <text evidence="2">The sequence shown here is derived from an EMBL/GenBank/DDBJ whole genome shotgun (WGS) entry which is preliminary data.</text>
</comment>
<protein>
    <recommendedName>
        <fullName evidence="1">Beta-lactamase-related domain-containing protein</fullName>
    </recommendedName>
</protein>
<dbReference type="PANTHER" id="PTHR43319:SF3">
    <property type="entry name" value="BETA-LACTAMASE-RELATED DOMAIN-CONTAINING PROTEIN"/>
    <property type="match status" value="1"/>
</dbReference>
<gene>
    <name evidence="2" type="ORF">INT47_011945</name>
</gene>
<dbReference type="Pfam" id="PF00144">
    <property type="entry name" value="Beta-lactamase"/>
    <property type="match status" value="1"/>
</dbReference>
<dbReference type="SUPFAM" id="SSF56601">
    <property type="entry name" value="beta-lactamase/transpeptidase-like"/>
    <property type="match status" value="1"/>
</dbReference>
<feature type="domain" description="Beta-lactamase-related" evidence="1">
    <location>
        <begin position="63"/>
        <end position="437"/>
    </location>
</feature>
<dbReference type="PANTHER" id="PTHR43319">
    <property type="entry name" value="BETA-LACTAMASE-RELATED"/>
    <property type="match status" value="1"/>
</dbReference>